<protein>
    <recommendedName>
        <fullName evidence="2">glutathione transferase</fullName>
        <ecNumber evidence="2">2.5.1.18</ecNumber>
    </recommendedName>
</protein>
<reference evidence="8" key="1">
    <citation type="journal article" date="2021" name="New Phytol.">
        <title>Evolutionary innovations through gain and loss of genes in the ectomycorrhizal Boletales.</title>
        <authorList>
            <person name="Wu G."/>
            <person name="Miyauchi S."/>
            <person name="Morin E."/>
            <person name="Kuo A."/>
            <person name="Drula E."/>
            <person name="Varga T."/>
            <person name="Kohler A."/>
            <person name="Feng B."/>
            <person name="Cao Y."/>
            <person name="Lipzen A."/>
            <person name="Daum C."/>
            <person name="Hundley H."/>
            <person name="Pangilinan J."/>
            <person name="Johnson J."/>
            <person name="Barry K."/>
            <person name="LaButti K."/>
            <person name="Ng V."/>
            <person name="Ahrendt S."/>
            <person name="Min B."/>
            <person name="Choi I.G."/>
            <person name="Park H."/>
            <person name="Plett J.M."/>
            <person name="Magnuson J."/>
            <person name="Spatafora J.W."/>
            <person name="Nagy L.G."/>
            <person name="Henrissat B."/>
            <person name="Grigoriev I.V."/>
            <person name="Yang Z.L."/>
            <person name="Xu J."/>
            <person name="Martin F.M."/>
        </authorList>
    </citation>
    <scope>NUCLEOTIDE SEQUENCE</scope>
    <source>
        <strain evidence="8">KKN 215</strain>
    </source>
</reference>
<sequence>MVLKVFGFPTSTCTRRVGVVLEELNIPYELIVVSLPKNEQKSAAFLEHQPFGVVPYIVDDDGYEIYESRAIARYLAAKCGSSLLPSPSDLHKWGKFEQAASIEQSNFDVFAASIAAERVFRPAKGLTSDENIAQRHTEALAAKLDVYDVILSRQRYLAGDECTLADLFHLPYGAMITKIGINLLEDESRRPHVARWWKDISSRDSWQKVKDNLPLTSSQ</sequence>
<comment type="similarity">
    <text evidence="1">Belongs to the GST superfamily. Phi family.</text>
</comment>
<dbReference type="OrthoDB" id="249703at2759"/>
<dbReference type="SUPFAM" id="SSF52833">
    <property type="entry name" value="Thioredoxin-like"/>
    <property type="match status" value="1"/>
</dbReference>
<feature type="domain" description="GST C-terminal" evidence="7">
    <location>
        <begin position="89"/>
        <end position="218"/>
    </location>
</feature>
<dbReference type="SUPFAM" id="SSF47616">
    <property type="entry name" value="GST C-terminal domain-like"/>
    <property type="match status" value="1"/>
</dbReference>
<dbReference type="InterPro" id="IPR010987">
    <property type="entry name" value="Glutathione-S-Trfase_C-like"/>
</dbReference>
<dbReference type="Gene3D" id="1.20.1050.10">
    <property type="match status" value="1"/>
</dbReference>
<dbReference type="InterPro" id="IPR036249">
    <property type="entry name" value="Thioredoxin-like_sf"/>
</dbReference>
<dbReference type="SFLD" id="SFLDS00019">
    <property type="entry name" value="Glutathione_Transferase_(cytos"/>
    <property type="match status" value="1"/>
</dbReference>
<evidence type="ECO:0000256" key="3">
    <source>
        <dbReference type="ARBA" id="ARBA00022679"/>
    </source>
</evidence>
<dbReference type="GO" id="GO:0004364">
    <property type="term" value="F:glutathione transferase activity"/>
    <property type="evidence" value="ECO:0007669"/>
    <property type="project" value="UniProtKB-EC"/>
</dbReference>
<comment type="catalytic activity">
    <reaction evidence="4">
        <text>RX + glutathione = an S-substituted glutathione + a halide anion + H(+)</text>
        <dbReference type="Rhea" id="RHEA:16437"/>
        <dbReference type="ChEBI" id="CHEBI:15378"/>
        <dbReference type="ChEBI" id="CHEBI:16042"/>
        <dbReference type="ChEBI" id="CHEBI:17792"/>
        <dbReference type="ChEBI" id="CHEBI:57925"/>
        <dbReference type="ChEBI" id="CHEBI:90779"/>
        <dbReference type="EC" id="2.5.1.18"/>
    </reaction>
</comment>
<dbReference type="Gene3D" id="3.40.30.10">
    <property type="entry name" value="Glutaredoxin"/>
    <property type="match status" value="1"/>
</dbReference>
<dbReference type="CDD" id="cd03053">
    <property type="entry name" value="GST_N_Phi"/>
    <property type="match status" value="1"/>
</dbReference>
<evidence type="ECO:0000256" key="5">
    <source>
        <dbReference type="ARBA" id="ARBA00053259"/>
    </source>
</evidence>
<dbReference type="PROSITE" id="PS50405">
    <property type="entry name" value="GST_CTER"/>
    <property type="match status" value="1"/>
</dbReference>
<dbReference type="Pfam" id="PF00043">
    <property type="entry name" value="GST_C"/>
    <property type="match status" value="1"/>
</dbReference>
<dbReference type="SFLD" id="SFLDG01154">
    <property type="entry name" value="Main.5:_Phi-like"/>
    <property type="match status" value="1"/>
</dbReference>
<evidence type="ECO:0000259" key="7">
    <source>
        <dbReference type="PROSITE" id="PS50405"/>
    </source>
</evidence>
<evidence type="ECO:0000256" key="4">
    <source>
        <dbReference type="ARBA" id="ARBA00047960"/>
    </source>
</evidence>
<dbReference type="AlphaFoldDB" id="A0A8K0UF78"/>
<accession>A0A8K0UF78</accession>
<evidence type="ECO:0000259" key="6">
    <source>
        <dbReference type="PROSITE" id="PS50404"/>
    </source>
</evidence>
<dbReference type="FunFam" id="1.20.1050.10:FF:000004">
    <property type="entry name" value="Glutathione S-transferase F2"/>
    <property type="match status" value="1"/>
</dbReference>
<dbReference type="InterPro" id="IPR004046">
    <property type="entry name" value="GST_C"/>
</dbReference>
<comment type="caution">
    <text evidence="8">The sequence shown here is derived from an EMBL/GenBank/DDBJ whole genome shotgun (WGS) entry which is preliminary data.</text>
</comment>
<evidence type="ECO:0000313" key="8">
    <source>
        <dbReference type="EMBL" id="KAH8081300.1"/>
    </source>
</evidence>
<dbReference type="InterPro" id="IPR004045">
    <property type="entry name" value="Glutathione_S-Trfase_N"/>
</dbReference>
<evidence type="ECO:0000256" key="2">
    <source>
        <dbReference type="ARBA" id="ARBA00012452"/>
    </source>
</evidence>
<dbReference type="FunFam" id="3.40.30.10:FF:000039">
    <property type="entry name" value="Glutathione S-transferase domain"/>
    <property type="match status" value="1"/>
</dbReference>
<dbReference type="Pfam" id="PF13409">
    <property type="entry name" value="GST_N_2"/>
    <property type="match status" value="1"/>
</dbReference>
<feature type="domain" description="GST N-terminal" evidence="6">
    <location>
        <begin position="1"/>
        <end position="83"/>
    </location>
</feature>
<comment type="function">
    <text evidence="5">May be involved in the conjugation of reduced glutathione to a wide number of exogenous and endogenous hydrophobic electrophiles and have a detoxification role against certain herbicides.</text>
</comment>
<dbReference type="Proteomes" id="UP000813824">
    <property type="component" value="Unassembled WGS sequence"/>
</dbReference>
<name>A0A8K0UF78_9AGAR</name>
<dbReference type="PROSITE" id="PS50404">
    <property type="entry name" value="GST_NTER"/>
    <property type="match status" value="1"/>
</dbReference>
<evidence type="ECO:0000313" key="9">
    <source>
        <dbReference type="Proteomes" id="UP000813824"/>
    </source>
</evidence>
<dbReference type="GO" id="GO:0009636">
    <property type="term" value="P:response to toxic substance"/>
    <property type="evidence" value="ECO:0007669"/>
    <property type="project" value="UniProtKB-ARBA"/>
</dbReference>
<dbReference type="PANTHER" id="PTHR43900:SF3">
    <property type="entry name" value="GLUTATHIONE S-TRANSFERASE RHO"/>
    <property type="match status" value="1"/>
</dbReference>
<dbReference type="InterPro" id="IPR036282">
    <property type="entry name" value="Glutathione-S-Trfase_C_sf"/>
</dbReference>
<dbReference type="EMBL" id="JAEVFJ010000052">
    <property type="protein sequence ID" value="KAH8081300.1"/>
    <property type="molecule type" value="Genomic_DNA"/>
</dbReference>
<dbReference type="SFLD" id="SFLDG00358">
    <property type="entry name" value="Main_(cytGST)"/>
    <property type="match status" value="1"/>
</dbReference>
<dbReference type="EC" id="2.5.1.18" evidence="2"/>
<dbReference type="GO" id="GO:0006749">
    <property type="term" value="P:glutathione metabolic process"/>
    <property type="evidence" value="ECO:0007669"/>
    <property type="project" value="TreeGrafter"/>
</dbReference>
<gene>
    <name evidence="8" type="ORF">BXZ70DRAFT_633364</name>
</gene>
<dbReference type="InterPro" id="IPR040079">
    <property type="entry name" value="Glutathione_S-Trfase"/>
</dbReference>
<dbReference type="GO" id="GO:0043295">
    <property type="term" value="F:glutathione binding"/>
    <property type="evidence" value="ECO:0007669"/>
    <property type="project" value="TreeGrafter"/>
</dbReference>
<organism evidence="8 9">
    <name type="scientific">Cristinia sonorae</name>
    <dbReference type="NCBI Taxonomy" id="1940300"/>
    <lineage>
        <taxon>Eukaryota</taxon>
        <taxon>Fungi</taxon>
        <taxon>Dikarya</taxon>
        <taxon>Basidiomycota</taxon>
        <taxon>Agaricomycotina</taxon>
        <taxon>Agaricomycetes</taxon>
        <taxon>Agaricomycetidae</taxon>
        <taxon>Agaricales</taxon>
        <taxon>Pleurotineae</taxon>
        <taxon>Stephanosporaceae</taxon>
        <taxon>Cristinia</taxon>
    </lineage>
</organism>
<evidence type="ECO:0000256" key="1">
    <source>
        <dbReference type="ARBA" id="ARBA00010128"/>
    </source>
</evidence>
<proteinExistence type="inferred from homology"/>
<dbReference type="GO" id="GO:0005737">
    <property type="term" value="C:cytoplasm"/>
    <property type="evidence" value="ECO:0007669"/>
    <property type="project" value="TreeGrafter"/>
</dbReference>
<dbReference type="PANTHER" id="PTHR43900">
    <property type="entry name" value="GLUTATHIONE S-TRANSFERASE RHO"/>
    <property type="match status" value="1"/>
</dbReference>
<keyword evidence="9" id="KW-1185">Reference proteome</keyword>
<keyword evidence="3" id="KW-0808">Transferase</keyword>